<feature type="transmembrane region" description="Helical" evidence="1">
    <location>
        <begin position="7"/>
        <end position="25"/>
    </location>
</feature>
<feature type="transmembrane region" description="Helical" evidence="1">
    <location>
        <begin position="96"/>
        <end position="119"/>
    </location>
</feature>
<gene>
    <name evidence="2" type="ORF">SAMN05660918_2318</name>
</gene>
<reference evidence="3" key="1">
    <citation type="submission" date="2016-10" db="EMBL/GenBank/DDBJ databases">
        <authorList>
            <person name="Varghese N."/>
            <person name="Submissions S."/>
        </authorList>
    </citation>
    <scope>NUCLEOTIDE SEQUENCE [LARGE SCALE GENOMIC DNA]</scope>
    <source>
        <strain evidence="3">DSM 17934</strain>
    </source>
</reference>
<dbReference type="STRING" id="402734.SAMN05660918_2318"/>
<accession>A0A1H6VV46</accession>
<keyword evidence="1" id="KW-0812">Transmembrane</keyword>
<organism evidence="2 3">
    <name type="scientific">Flavobacterium terrigena</name>
    <dbReference type="NCBI Taxonomy" id="402734"/>
    <lineage>
        <taxon>Bacteria</taxon>
        <taxon>Pseudomonadati</taxon>
        <taxon>Bacteroidota</taxon>
        <taxon>Flavobacteriia</taxon>
        <taxon>Flavobacteriales</taxon>
        <taxon>Flavobacteriaceae</taxon>
        <taxon>Flavobacterium</taxon>
    </lineage>
</organism>
<dbReference type="EMBL" id="FNYA01000006">
    <property type="protein sequence ID" value="SEJ08503.1"/>
    <property type="molecule type" value="Genomic_DNA"/>
</dbReference>
<feature type="transmembrane region" description="Helical" evidence="1">
    <location>
        <begin position="45"/>
        <end position="62"/>
    </location>
</feature>
<sequence length="133" mass="15008">MKEKIKTLQIIHLAITLGVAVAYFFVLDKNAIADFKIPTIDSNSIIFALIPLIAIVLSNFMFKSMISKIDRNLSIENKIGVYQTSSIIRWAILEGAAFVLLFLKPEFFVFGIVIIVYLLTIRPTEDKVNTDLN</sequence>
<name>A0A1H6VV46_9FLAO</name>
<dbReference type="OrthoDB" id="1121914at2"/>
<dbReference type="RefSeq" id="WP_091313498.1">
    <property type="nucleotide sequence ID" value="NZ_CBCSJU010000001.1"/>
</dbReference>
<protein>
    <submittedName>
        <fullName evidence="2">Uncharacterized protein</fullName>
    </submittedName>
</protein>
<keyword evidence="1" id="KW-1133">Transmembrane helix</keyword>
<proteinExistence type="predicted"/>
<keyword evidence="3" id="KW-1185">Reference proteome</keyword>
<dbReference type="AlphaFoldDB" id="A0A1H6VV46"/>
<dbReference type="Proteomes" id="UP000199702">
    <property type="component" value="Unassembled WGS sequence"/>
</dbReference>
<evidence type="ECO:0000256" key="1">
    <source>
        <dbReference type="SAM" id="Phobius"/>
    </source>
</evidence>
<evidence type="ECO:0000313" key="2">
    <source>
        <dbReference type="EMBL" id="SEJ08503.1"/>
    </source>
</evidence>
<evidence type="ECO:0000313" key="3">
    <source>
        <dbReference type="Proteomes" id="UP000199702"/>
    </source>
</evidence>
<keyword evidence="1" id="KW-0472">Membrane</keyword>